<evidence type="ECO:0000313" key="2">
    <source>
        <dbReference type="EMBL" id="AOH85281.1"/>
    </source>
</evidence>
<evidence type="ECO:0000256" key="1">
    <source>
        <dbReference type="SAM" id="MobiDB-lite"/>
    </source>
</evidence>
<dbReference type="EMBL" id="CP014168">
    <property type="protein sequence ID" value="AOH85281.1"/>
    <property type="molecule type" value="Genomic_DNA"/>
</dbReference>
<feature type="compositionally biased region" description="Basic and acidic residues" evidence="1">
    <location>
        <begin position="99"/>
        <end position="110"/>
    </location>
</feature>
<gene>
    <name evidence="2" type="ORF">AWL63_16325</name>
</gene>
<sequence>MTDDVRRLLDQLGQPDLEYRVFSEKTETPGYWPIFRLIHANPALARLPGAQRRSPAADRAAPAQEWSGADRRVGGPGKLFRRYGEAQAPVAPAPEEPTDDIRGLLRRLSE</sequence>
<accession>A0A1B3ZCY2</accession>
<evidence type="ECO:0000313" key="3">
    <source>
        <dbReference type="Proteomes" id="UP000094256"/>
    </source>
</evidence>
<dbReference type="Proteomes" id="UP000094256">
    <property type="component" value="Chromosome"/>
</dbReference>
<reference evidence="2 3" key="1">
    <citation type="submission" date="2016-01" db="EMBL/GenBank/DDBJ databases">
        <title>Complete genome and mega plasmid sequence of Sphingomonas panacis DCY99 elicits systemic resistance in rice to Xanthomonas oryzae.</title>
        <authorList>
            <person name="Kim Y.J."/>
            <person name="Yang D.C."/>
            <person name="Sing P."/>
        </authorList>
    </citation>
    <scope>NUCLEOTIDE SEQUENCE [LARGE SCALE GENOMIC DNA]</scope>
    <source>
        <strain evidence="2 3">DCY99</strain>
    </source>
</reference>
<proteinExistence type="predicted"/>
<organism evidence="2 3">
    <name type="scientific">Sphingomonas panacis</name>
    <dbReference type="NCBI Taxonomy" id="1560345"/>
    <lineage>
        <taxon>Bacteria</taxon>
        <taxon>Pseudomonadati</taxon>
        <taxon>Pseudomonadota</taxon>
        <taxon>Alphaproteobacteria</taxon>
        <taxon>Sphingomonadales</taxon>
        <taxon>Sphingomonadaceae</taxon>
        <taxon>Sphingomonas</taxon>
    </lineage>
</organism>
<name>A0A1B3ZCY2_9SPHN</name>
<protein>
    <submittedName>
        <fullName evidence="2">Uncharacterized protein</fullName>
    </submittedName>
</protein>
<keyword evidence="3" id="KW-1185">Reference proteome</keyword>
<dbReference type="KEGG" id="span:AWL63_16325"/>
<feature type="region of interest" description="Disordered" evidence="1">
    <location>
        <begin position="49"/>
        <end position="110"/>
    </location>
</feature>
<dbReference type="STRING" id="1560345.AWL63_16325"/>
<dbReference type="RefSeq" id="WP_069205812.1">
    <property type="nucleotide sequence ID" value="NZ_CP014168.1"/>
</dbReference>
<dbReference type="AlphaFoldDB" id="A0A1B3ZCY2"/>
<feature type="compositionally biased region" description="Low complexity" evidence="1">
    <location>
        <begin position="50"/>
        <end position="64"/>
    </location>
</feature>